<feature type="non-terminal residue" evidence="2">
    <location>
        <position position="314"/>
    </location>
</feature>
<name>A0A0F9ACW1_9ZZZZ</name>
<dbReference type="PANTHER" id="PTHR32063">
    <property type="match status" value="1"/>
</dbReference>
<comment type="caution">
    <text evidence="2">The sequence shown here is derived from an EMBL/GenBank/DDBJ whole genome shotgun (WGS) entry which is preliminary data.</text>
</comment>
<dbReference type="Gene3D" id="3.30.70.1320">
    <property type="entry name" value="Multidrug efflux transporter AcrB pore domain like"/>
    <property type="match status" value="1"/>
</dbReference>
<keyword evidence="1" id="KW-0812">Transmembrane</keyword>
<reference evidence="2" key="1">
    <citation type="journal article" date="2015" name="Nature">
        <title>Complex archaea that bridge the gap between prokaryotes and eukaryotes.</title>
        <authorList>
            <person name="Spang A."/>
            <person name="Saw J.H."/>
            <person name="Jorgensen S.L."/>
            <person name="Zaremba-Niedzwiedzka K."/>
            <person name="Martijn J."/>
            <person name="Lind A.E."/>
            <person name="van Eijk R."/>
            <person name="Schleper C."/>
            <person name="Guy L."/>
            <person name="Ettema T.J."/>
        </authorList>
    </citation>
    <scope>NUCLEOTIDE SEQUENCE</scope>
</reference>
<evidence type="ECO:0000313" key="2">
    <source>
        <dbReference type="EMBL" id="KKK70051.1"/>
    </source>
</evidence>
<evidence type="ECO:0000256" key="1">
    <source>
        <dbReference type="SAM" id="Phobius"/>
    </source>
</evidence>
<evidence type="ECO:0008006" key="3">
    <source>
        <dbReference type="Google" id="ProtNLM"/>
    </source>
</evidence>
<dbReference type="SUPFAM" id="SSF82693">
    <property type="entry name" value="Multidrug efflux transporter AcrB pore domain, PN1, PN2, PC1 and PC2 subdomains"/>
    <property type="match status" value="2"/>
</dbReference>
<dbReference type="InterPro" id="IPR027463">
    <property type="entry name" value="AcrB_DN_DC_subdom"/>
</dbReference>
<protein>
    <recommendedName>
        <fullName evidence="3">Acriflavin resistance protein</fullName>
    </recommendedName>
</protein>
<dbReference type="Gene3D" id="3.30.70.1430">
    <property type="entry name" value="Multidrug efflux transporter AcrB pore domain"/>
    <property type="match status" value="1"/>
</dbReference>
<dbReference type="AlphaFoldDB" id="A0A0F9ACW1"/>
<accession>A0A0F9ACW1</accession>
<dbReference type="Gene3D" id="3.30.2090.10">
    <property type="entry name" value="Multidrug efflux transporter AcrB TolC docking domain, DN and DC subdomains"/>
    <property type="match status" value="1"/>
</dbReference>
<sequence length="314" mass="35466">MNISTFAVNRPITTLMVILSIVVIGVISLYRIPLLYLPEISGHSLRVHVPYKSSSPQEVEDLITLHIEDALGTVKHVDVIESTSTDVSSEVSLEFDLGTDMDIAALEVRDKIEQVRHKLPEDIENIRIFRWQSGDLPVVNFSVSIRGEISELYDIVEDVLKPRIQRINGVANVNVRGIEQKKLFVELDLERLKSHNIDTFALRRYLRTNNINVSAGDIIEGSTKYVVRTIGEFQNVNEVASLPVNEKGIRLSDVADVRYDFPVKDRYQRLNGRNAVKIRVMKSSDGNMVAVAREVVSTINGIKADPEMKRLDIY</sequence>
<dbReference type="GO" id="GO:0005886">
    <property type="term" value="C:plasma membrane"/>
    <property type="evidence" value="ECO:0007669"/>
    <property type="project" value="TreeGrafter"/>
</dbReference>
<keyword evidence="1" id="KW-0472">Membrane</keyword>
<keyword evidence="1" id="KW-1133">Transmembrane helix</keyword>
<proteinExistence type="predicted"/>
<feature type="transmembrane region" description="Helical" evidence="1">
    <location>
        <begin position="12"/>
        <end position="30"/>
    </location>
</feature>
<dbReference type="SUPFAM" id="SSF82714">
    <property type="entry name" value="Multidrug efflux transporter AcrB TolC docking domain, DN and DC subdomains"/>
    <property type="match status" value="1"/>
</dbReference>
<dbReference type="PRINTS" id="PR00702">
    <property type="entry name" value="ACRIFLAVINRP"/>
</dbReference>
<organism evidence="2">
    <name type="scientific">marine sediment metagenome</name>
    <dbReference type="NCBI Taxonomy" id="412755"/>
    <lineage>
        <taxon>unclassified sequences</taxon>
        <taxon>metagenomes</taxon>
        <taxon>ecological metagenomes</taxon>
    </lineage>
</organism>
<dbReference type="PANTHER" id="PTHR32063:SF73">
    <property type="entry name" value="RND SUPERFAMILY EFFLUX PUMP PERMEASE COMPONENT 1"/>
    <property type="match status" value="1"/>
</dbReference>
<dbReference type="Pfam" id="PF00873">
    <property type="entry name" value="ACR_tran"/>
    <property type="match status" value="1"/>
</dbReference>
<dbReference type="InterPro" id="IPR001036">
    <property type="entry name" value="Acrflvin-R"/>
</dbReference>
<dbReference type="Gene3D" id="1.20.1640.10">
    <property type="entry name" value="Multidrug efflux transporter AcrB transmembrane domain"/>
    <property type="match status" value="1"/>
</dbReference>
<dbReference type="EMBL" id="LAZR01058366">
    <property type="protein sequence ID" value="KKK70051.1"/>
    <property type="molecule type" value="Genomic_DNA"/>
</dbReference>
<dbReference type="GO" id="GO:0042910">
    <property type="term" value="F:xenobiotic transmembrane transporter activity"/>
    <property type="evidence" value="ECO:0007669"/>
    <property type="project" value="TreeGrafter"/>
</dbReference>
<gene>
    <name evidence="2" type="ORF">LCGC14_2927870</name>
</gene>